<feature type="region of interest" description="Disordered" evidence="1">
    <location>
        <begin position="35"/>
        <end position="54"/>
    </location>
</feature>
<name>A0A8T0SI17_PANVG</name>
<proteinExistence type="predicted"/>
<evidence type="ECO:0000256" key="1">
    <source>
        <dbReference type="SAM" id="MobiDB-lite"/>
    </source>
</evidence>
<evidence type="ECO:0000313" key="2">
    <source>
        <dbReference type="EMBL" id="KAG2597877.1"/>
    </source>
</evidence>
<organism evidence="2 3">
    <name type="scientific">Panicum virgatum</name>
    <name type="common">Blackwell switchgrass</name>
    <dbReference type="NCBI Taxonomy" id="38727"/>
    <lineage>
        <taxon>Eukaryota</taxon>
        <taxon>Viridiplantae</taxon>
        <taxon>Streptophyta</taxon>
        <taxon>Embryophyta</taxon>
        <taxon>Tracheophyta</taxon>
        <taxon>Spermatophyta</taxon>
        <taxon>Magnoliopsida</taxon>
        <taxon>Liliopsida</taxon>
        <taxon>Poales</taxon>
        <taxon>Poaceae</taxon>
        <taxon>PACMAD clade</taxon>
        <taxon>Panicoideae</taxon>
        <taxon>Panicodae</taxon>
        <taxon>Paniceae</taxon>
        <taxon>Panicinae</taxon>
        <taxon>Panicum</taxon>
        <taxon>Panicum sect. Hiantes</taxon>
    </lineage>
</organism>
<dbReference type="AlphaFoldDB" id="A0A8T0SI17"/>
<feature type="compositionally biased region" description="Acidic residues" evidence="1">
    <location>
        <begin position="45"/>
        <end position="54"/>
    </location>
</feature>
<comment type="caution">
    <text evidence="2">The sequence shown here is derived from an EMBL/GenBank/DDBJ whole genome shotgun (WGS) entry which is preliminary data.</text>
</comment>
<protein>
    <submittedName>
        <fullName evidence="2">Uncharacterized protein</fullName>
    </submittedName>
</protein>
<keyword evidence="3" id="KW-1185">Reference proteome</keyword>
<dbReference type="EMBL" id="CM029045">
    <property type="protein sequence ID" value="KAG2597877.1"/>
    <property type="molecule type" value="Genomic_DNA"/>
</dbReference>
<evidence type="ECO:0000313" key="3">
    <source>
        <dbReference type="Proteomes" id="UP000823388"/>
    </source>
</evidence>
<dbReference type="Proteomes" id="UP000823388">
    <property type="component" value="Chromosome 5K"/>
</dbReference>
<sequence length="54" mass="5691">MCCCAGLRLSGIDMMPPAPSARPFSEINRKGAGAVPNGCATDLHDESEDSDHKM</sequence>
<gene>
    <name evidence="2" type="ORF">PVAP13_5KG347721</name>
</gene>
<reference evidence="2 3" key="1">
    <citation type="submission" date="2020-05" db="EMBL/GenBank/DDBJ databases">
        <title>WGS assembly of Panicum virgatum.</title>
        <authorList>
            <person name="Lovell J.T."/>
            <person name="Jenkins J."/>
            <person name="Shu S."/>
            <person name="Juenger T.E."/>
            <person name="Schmutz J."/>
        </authorList>
    </citation>
    <scope>NUCLEOTIDE SEQUENCE [LARGE SCALE GENOMIC DNA]</scope>
    <source>
        <strain evidence="3">cv. AP13</strain>
    </source>
</reference>
<accession>A0A8T0SI17</accession>